<evidence type="ECO:0000313" key="2">
    <source>
        <dbReference type="Proteomes" id="UP001057498"/>
    </source>
</evidence>
<dbReference type="InterPro" id="IPR010985">
    <property type="entry name" value="Ribbon_hlx_hlx"/>
</dbReference>
<keyword evidence="2" id="KW-1185">Reference proteome</keyword>
<reference evidence="1" key="1">
    <citation type="submission" date="2022-04" db="EMBL/GenBank/DDBJ databases">
        <title>Whole genome sequence of Sphaerotilus sp. FB-5.</title>
        <authorList>
            <person name="Takeda M."/>
            <person name="Narihara S."/>
            <person name="Akimoto M."/>
            <person name="Akimoto R."/>
            <person name="Nishiyashiki S."/>
            <person name="Murakami T."/>
        </authorList>
    </citation>
    <scope>NUCLEOTIDE SEQUENCE</scope>
    <source>
        <strain evidence="1">FB-5</strain>
    </source>
</reference>
<protein>
    <submittedName>
        <fullName evidence="1">Uncharacterized protein</fullName>
    </submittedName>
</protein>
<accession>A0ABM7YP62</accession>
<gene>
    <name evidence="1" type="ORF">CATMQ487_32690</name>
</gene>
<dbReference type="Proteomes" id="UP001057498">
    <property type="component" value="Chromosome"/>
</dbReference>
<dbReference type="SUPFAM" id="SSF47598">
    <property type="entry name" value="Ribbon-helix-helix"/>
    <property type="match status" value="1"/>
</dbReference>
<proteinExistence type="predicted"/>
<dbReference type="EMBL" id="AP025730">
    <property type="protein sequence ID" value="BDI06299.1"/>
    <property type="molecule type" value="Genomic_DNA"/>
</dbReference>
<name>A0ABM7YP62_9BURK</name>
<evidence type="ECO:0000313" key="1">
    <source>
        <dbReference type="EMBL" id="BDI06299.1"/>
    </source>
</evidence>
<organism evidence="1 2">
    <name type="scientific">Sphaerotilus microaerophilus</name>
    <dbReference type="NCBI Taxonomy" id="2914710"/>
    <lineage>
        <taxon>Bacteria</taxon>
        <taxon>Pseudomonadati</taxon>
        <taxon>Pseudomonadota</taxon>
        <taxon>Betaproteobacteria</taxon>
        <taxon>Burkholderiales</taxon>
        <taxon>Sphaerotilaceae</taxon>
        <taxon>Sphaerotilus</taxon>
    </lineage>
</organism>
<sequence length="65" mass="7176">MVIPRRPKVKTATLTVRIDPKIKAAAEAAALRERRSLTSLLEVLILDHCRALGLSPEQLAKESTQ</sequence>